<organism evidence="2 3">
    <name type="scientific">Cucurbitaria berberidis CBS 394.84</name>
    <dbReference type="NCBI Taxonomy" id="1168544"/>
    <lineage>
        <taxon>Eukaryota</taxon>
        <taxon>Fungi</taxon>
        <taxon>Dikarya</taxon>
        <taxon>Ascomycota</taxon>
        <taxon>Pezizomycotina</taxon>
        <taxon>Dothideomycetes</taxon>
        <taxon>Pleosporomycetidae</taxon>
        <taxon>Pleosporales</taxon>
        <taxon>Pleosporineae</taxon>
        <taxon>Cucurbitariaceae</taxon>
        <taxon>Cucurbitaria</taxon>
    </lineage>
</organism>
<accession>A0A9P4LB79</accession>
<name>A0A9P4LB79_9PLEO</name>
<feature type="compositionally biased region" description="Low complexity" evidence="1">
    <location>
        <begin position="215"/>
        <end position="228"/>
    </location>
</feature>
<gene>
    <name evidence="2" type="ORF">K460DRAFT_427224</name>
</gene>
<reference evidence="2" key="1">
    <citation type="submission" date="2020-01" db="EMBL/GenBank/DDBJ databases">
        <authorList>
            <consortium name="DOE Joint Genome Institute"/>
            <person name="Haridas S."/>
            <person name="Albert R."/>
            <person name="Binder M."/>
            <person name="Bloem J."/>
            <person name="Labutti K."/>
            <person name="Salamov A."/>
            <person name="Andreopoulos B."/>
            <person name="Baker S.E."/>
            <person name="Barry K."/>
            <person name="Bills G."/>
            <person name="Bluhm B.H."/>
            <person name="Cannon C."/>
            <person name="Castanera R."/>
            <person name="Culley D.E."/>
            <person name="Daum C."/>
            <person name="Ezra D."/>
            <person name="Gonzalez J.B."/>
            <person name="Henrissat B."/>
            <person name="Kuo A."/>
            <person name="Liang C."/>
            <person name="Lipzen A."/>
            <person name="Lutzoni F."/>
            <person name="Magnuson J."/>
            <person name="Mondo S."/>
            <person name="Nolan M."/>
            <person name="Ohm R."/>
            <person name="Pangilinan J."/>
            <person name="Park H.-J."/>
            <person name="Ramirez L."/>
            <person name="Alfaro M."/>
            <person name="Sun H."/>
            <person name="Tritt A."/>
            <person name="Yoshinaga Y."/>
            <person name="Zwiers L.-H."/>
            <person name="Turgeon B.G."/>
            <person name="Goodwin S.B."/>
            <person name="Spatafora J.W."/>
            <person name="Crous P.W."/>
            <person name="Grigoriev I.V."/>
        </authorList>
    </citation>
    <scope>NUCLEOTIDE SEQUENCE</scope>
    <source>
        <strain evidence="2">CBS 394.84</strain>
    </source>
</reference>
<feature type="compositionally biased region" description="Polar residues" evidence="1">
    <location>
        <begin position="69"/>
        <end position="103"/>
    </location>
</feature>
<evidence type="ECO:0000313" key="3">
    <source>
        <dbReference type="Proteomes" id="UP000800039"/>
    </source>
</evidence>
<dbReference type="GeneID" id="63855522"/>
<evidence type="ECO:0000256" key="1">
    <source>
        <dbReference type="SAM" id="MobiDB-lite"/>
    </source>
</evidence>
<evidence type="ECO:0000313" key="2">
    <source>
        <dbReference type="EMBL" id="KAF1848228.1"/>
    </source>
</evidence>
<keyword evidence="3" id="KW-1185">Reference proteome</keyword>
<feature type="region of interest" description="Disordered" evidence="1">
    <location>
        <begin position="168"/>
        <end position="302"/>
    </location>
</feature>
<dbReference type="EMBL" id="ML976615">
    <property type="protein sequence ID" value="KAF1848228.1"/>
    <property type="molecule type" value="Genomic_DNA"/>
</dbReference>
<feature type="region of interest" description="Disordered" evidence="1">
    <location>
        <begin position="56"/>
        <end position="122"/>
    </location>
</feature>
<dbReference type="Proteomes" id="UP000800039">
    <property type="component" value="Unassembled WGS sequence"/>
</dbReference>
<sequence length="302" mass="33506">MAPELRPRSHTTSSVVTDSLEPVVPAQESHRGSYYSLNSAKMRRCTLEQLEKEYVPDRAETMAGELQWPTAQQTHASKSTEQLQTPSSPLQSAQTSTLETLQPSLFLPPSRQPTRPGSWDPSMALLPFHHPRDDTIPSQRQQTWDEVSQYTPSLGNMEALHSALIRGETSDTECGDEDEVSPLSDKEDEETGIKKGNTKKNRASNRFLHTLLCRPGSHSPEDASSSSPIRFPMRVSGASRPGMTRYKMKGLTNRLRGTPPAPGSPRGNTSGCYKKKAQVGEEQADVELEELLPQISRDCPRR</sequence>
<feature type="compositionally biased region" description="Acidic residues" evidence="1">
    <location>
        <begin position="170"/>
        <end position="190"/>
    </location>
</feature>
<dbReference type="RefSeq" id="XP_040790791.1">
    <property type="nucleotide sequence ID" value="XM_040938269.1"/>
</dbReference>
<proteinExistence type="predicted"/>
<comment type="caution">
    <text evidence="2">The sequence shown here is derived from an EMBL/GenBank/DDBJ whole genome shotgun (WGS) entry which is preliminary data.</text>
</comment>
<feature type="region of interest" description="Disordered" evidence="1">
    <location>
        <begin position="1"/>
        <end position="38"/>
    </location>
</feature>
<protein>
    <submittedName>
        <fullName evidence="2">Uncharacterized protein</fullName>
    </submittedName>
</protein>
<dbReference type="AlphaFoldDB" id="A0A9P4LB79"/>